<gene>
    <name evidence="7" type="primary">araP_4</name>
    <name evidence="7" type="ORF">PEV8663_03142</name>
</gene>
<feature type="transmembrane region" description="Helical" evidence="5">
    <location>
        <begin position="254"/>
        <end position="276"/>
    </location>
</feature>
<sequence>MLLNARILPYVLILPVTLFLCLFFIYPFVLVSQQAFGSSEGGWSLDNFREVVDYWKFPISLKNTLLLAAAVVPIQLALALLMATMVSKMEKGRDMVLYIWTIPLGISDLAAGIIWLAIFEQSGFLNSMLNGMGVIDKPVNFLTYQNPWIVFVAIALAEIWRATAIMLVILVAGIGLIPKEYYEAADVFGASKWKQFTRITFPMLRPSLQTALVLRVILAFEIFAVVAALGGTLFPVLMGETYAYQFDLLNSGAAAAMALIILAISIGFTLIILRILRVPKGASI</sequence>
<dbReference type="GO" id="GO:0055085">
    <property type="term" value="P:transmembrane transport"/>
    <property type="evidence" value="ECO:0007669"/>
    <property type="project" value="InterPro"/>
</dbReference>
<keyword evidence="3 5" id="KW-1133">Transmembrane helix</keyword>
<dbReference type="AlphaFoldDB" id="A0A238KTG3"/>
<evidence type="ECO:0000313" key="7">
    <source>
        <dbReference type="EMBL" id="SMX45901.1"/>
    </source>
</evidence>
<dbReference type="InterPro" id="IPR000515">
    <property type="entry name" value="MetI-like"/>
</dbReference>
<evidence type="ECO:0000256" key="4">
    <source>
        <dbReference type="ARBA" id="ARBA00023136"/>
    </source>
</evidence>
<feature type="domain" description="ABC transmembrane type-1" evidence="6">
    <location>
        <begin position="61"/>
        <end position="272"/>
    </location>
</feature>
<keyword evidence="8" id="KW-1185">Reference proteome</keyword>
<feature type="transmembrane region" description="Helical" evidence="5">
    <location>
        <begin position="64"/>
        <end position="83"/>
    </location>
</feature>
<name>A0A238KTG3_9RHOB</name>
<feature type="transmembrane region" description="Helical" evidence="5">
    <location>
        <begin position="148"/>
        <end position="172"/>
    </location>
</feature>
<evidence type="ECO:0000256" key="1">
    <source>
        <dbReference type="ARBA" id="ARBA00004651"/>
    </source>
</evidence>
<protein>
    <submittedName>
        <fullName evidence="7">L-arabinose transport system permease protein AraP</fullName>
    </submittedName>
</protein>
<dbReference type="PANTHER" id="PTHR43759:SF1">
    <property type="entry name" value="GLUCOSE IMPORT SYSTEM PERMEASE PROTEIN GLCT"/>
    <property type="match status" value="1"/>
</dbReference>
<dbReference type="GO" id="GO:0005886">
    <property type="term" value="C:plasma membrane"/>
    <property type="evidence" value="ECO:0007669"/>
    <property type="project" value="UniProtKB-SubCell"/>
</dbReference>
<dbReference type="Gene3D" id="1.10.3720.10">
    <property type="entry name" value="MetI-like"/>
    <property type="match status" value="1"/>
</dbReference>
<feature type="transmembrane region" description="Helical" evidence="5">
    <location>
        <begin position="7"/>
        <end position="29"/>
    </location>
</feature>
<dbReference type="InterPro" id="IPR035906">
    <property type="entry name" value="MetI-like_sf"/>
</dbReference>
<reference evidence="7 8" key="1">
    <citation type="submission" date="2017-05" db="EMBL/GenBank/DDBJ databases">
        <authorList>
            <person name="Song R."/>
            <person name="Chenine A.L."/>
            <person name="Ruprecht R.M."/>
        </authorList>
    </citation>
    <scope>NUCLEOTIDE SEQUENCE [LARGE SCALE GENOMIC DNA]</scope>
    <source>
        <strain evidence="7 8">CECT 8663</strain>
    </source>
</reference>
<dbReference type="RefSeq" id="WP_170125816.1">
    <property type="nucleotide sequence ID" value="NZ_FXYH01000012.1"/>
</dbReference>
<evidence type="ECO:0000313" key="8">
    <source>
        <dbReference type="Proteomes" id="UP000220836"/>
    </source>
</evidence>
<comment type="similarity">
    <text evidence="5">Belongs to the binding-protein-dependent transport system permease family.</text>
</comment>
<comment type="subcellular location">
    <subcellularLocation>
        <location evidence="1 5">Cell membrane</location>
        <topology evidence="1 5">Multi-pass membrane protein</topology>
    </subcellularLocation>
</comment>
<keyword evidence="5" id="KW-0813">Transport</keyword>
<evidence type="ECO:0000256" key="3">
    <source>
        <dbReference type="ARBA" id="ARBA00022989"/>
    </source>
</evidence>
<evidence type="ECO:0000259" key="6">
    <source>
        <dbReference type="PROSITE" id="PS50928"/>
    </source>
</evidence>
<feature type="transmembrane region" description="Helical" evidence="5">
    <location>
        <begin position="212"/>
        <end position="234"/>
    </location>
</feature>
<keyword evidence="4 5" id="KW-0472">Membrane</keyword>
<proteinExistence type="inferred from homology"/>
<organism evidence="7 8">
    <name type="scientific">Pelagimonas varians</name>
    <dbReference type="NCBI Taxonomy" id="696760"/>
    <lineage>
        <taxon>Bacteria</taxon>
        <taxon>Pseudomonadati</taxon>
        <taxon>Pseudomonadota</taxon>
        <taxon>Alphaproteobacteria</taxon>
        <taxon>Rhodobacterales</taxon>
        <taxon>Roseobacteraceae</taxon>
        <taxon>Pelagimonas</taxon>
    </lineage>
</organism>
<accession>A0A238KTG3</accession>
<dbReference type="Pfam" id="PF00528">
    <property type="entry name" value="BPD_transp_1"/>
    <property type="match status" value="1"/>
</dbReference>
<keyword evidence="2 5" id="KW-0812">Transmembrane</keyword>
<dbReference type="PROSITE" id="PS50928">
    <property type="entry name" value="ABC_TM1"/>
    <property type="match status" value="1"/>
</dbReference>
<dbReference type="InterPro" id="IPR052730">
    <property type="entry name" value="Sugar_ABC_transporter"/>
</dbReference>
<feature type="transmembrane region" description="Helical" evidence="5">
    <location>
        <begin position="95"/>
        <end position="118"/>
    </location>
</feature>
<evidence type="ECO:0000256" key="2">
    <source>
        <dbReference type="ARBA" id="ARBA00022692"/>
    </source>
</evidence>
<dbReference type="SUPFAM" id="SSF161098">
    <property type="entry name" value="MetI-like"/>
    <property type="match status" value="1"/>
</dbReference>
<dbReference type="PANTHER" id="PTHR43759">
    <property type="entry name" value="TREHALOSE TRANSPORT SYSTEM PERMEASE PROTEIN SUGA"/>
    <property type="match status" value="1"/>
</dbReference>
<dbReference type="CDD" id="cd06261">
    <property type="entry name" value="TM_PBP2"/>
    <property type="match status" value="1"/>
</dbReference>
<dbReference type="Proteomes" id="UP000220836">
    <property type="component" value="Unassembled WGS sequence"/>
</dbReference>
<evidence type="ECO:0000256" key="5">
    <source>
        <dbReference type="RuleBase" id="RU363032"/>
    </source>
</evidence>
<dbReference type="EMBL" id="FXYH01000012">
    <property type="protein sequence ID" value="SMX45901.1"/>
    <property type="molecule type" value="Genomic_DNA"/>
</dbReference>